<dbReference type="EMBL" id="OC919893">
    <property type="protein sequence ID" value="CAD7652014.1"/>
    <property type="molecule type" value="Genomic_DNA"/>
</dbReference>
<name>A0A7R9M1U0_9ACAR</name>
<dbReference type="OrthoDB" id="6504688at2759"/>
<protein>
    <submittedName>
        <fullName evidence="2">Uncharacterized protein</fullName>
    </submittedName>
</protein>
<proteinExistence type="predicted"/>
<dbReference type="PANTHER" id="PTHR16007:SF15">
    <property type="entry name" value="TRANSMEMBRANE PROTEIN 45B"/>
    <property type="match status" value="1"/>
</dbReference>
<keyword evidence="1" id="KW-0472">Membrane</keyword>
<dbReference type="InterPro" id="IPR042127">
    <property type="entry name" value="TMEM45"/>
</dbReference>
<dbReference type="EMBL" id="CAJPVJ010005068">
    <property type="protein sequence ID" value="CAG2169198.1"/>
    <property type="molecule type" value="Genomic_DNA"/>
</dbReference>
<reference evidence="2" key="1">
    <citation type="submission" date="2020-11" db="EMBL/GenBank/DDBJ databases">
        <authorList>
            <person name="Tran Van P."/>
        </authorList>
    </citation>
    <scope>NUCLEOTIDE SEQUENCE</scope>
</reference>
<organism evidence="2">
    <name type="scientific">Oppiella nova</name>
    <dbReference type="NCBI Taxonomy" id="334625"/>
    <lineage>
        <taxon>Eukaryota</taxon>
        <taxon>Metazoa</taxon>
        <taxon>Ecdysozoa</taxon>
        <taxon>Arthropoda</taxon>
        <taxon>Chelicerata</taxon>
        <taxon>Arachnida</taxon>
        <taxon>Acari</taxon>
        <taxon>Acariformes</taxon>
        <taxon>Sarcoptiformes</taxon>
        <taxon>Oribatida</taxon>
        <taxon>Brachypylina</taxon>
        <taxon>Oppioidea</taxon>
        <taxon>Oppiidae</taxon>
        <taxon>Oppiella</taxon>
    </lineage>
</organism>
<evidence type="ECO:0000313" key="2">
    <source>
        <dbReference type="EMBL" id="CAD7652014.1"/>
    </source>
</evidence>
<gene>
    <name evidence="2" type="ORF">ONB1V03_LOCUS8681</name>
</gene>
<evidence type="ECO:0000313" key="3">
    <source>
        <dbReference type="Proteomes" id="UP000728032"/>
    </source>
</evidence>
<dbReference type="PANTHER" id="PTHR16007">
    <property type="entry name" value="EPIDIDYMAL MEMBRANE PROTEIN E9-RELATED"/>
    <property type="match status" value="1"/>
</dbReference>
<sequence length="115" mass="12968">MGSLEGHLLPGTFFIVFGFWWTYALFDRYFKILVDSTLTKIPKDFECTASYSRIEGIVKIISSIIVINIDGHSYKLGVVDLSVYNGYPLPNGSDYMSLFIATAVETLLFCFHLHG</sequence>
<keyword evidence="1" id="KW-1133">Transmembrane helix</keyword>
<feature type="transmembrane region" description="Helical" evidence="1">
    <location>
        <begin position="7"/>
        <end position="26"/>
    </location>
</feature>
<dbReference type="AlphaFoldDB" id="A0A7R9M1U0"/>
<feature type="non-terminal residue" evidence="2">
    <location>
        <position position="1"/>
    </location>
</feature>
<keyword evidence="3" id="KW-1185">Reference proteome</keyword>
<keyword evidence="1" id="KW-0812">Transmembrane</keyword>
<evidence type="ECO:0000256" key="1">
    <source>
        <dbReference type="SAM" id="Phobius"/>
    </source>
</evidence>
<accession>A0A7R9M1U0</accession>
<dbReference type="Proteomes" id="UP000728032">
    <property type="component" value="Unassembled WGS sequence"/>
</dbReference>